<dbReference type="AlphaFoldDB" id="A0A8J7HX81"/>
<evidence type="ECO:0000313" key="2">
    <source>
        <dbReference type="EMBL" id="MBH8564992.1"/>
    </source>
</evidence>
<sequence>MTKDEAANYPPNKPCYYTGNTKRLQNTRLFIVKVIGRKHAEVALSPYLKDNQYNSTVRLENLITEEQWHEQRGCAKSNERDLTGSDYVQNHHPPEKITDESPHLPHLPIPNSPFPIPN</sequence>
<gene>
    <name evidence="2" type="ORF">I8748_22880</name>
</gene>
<organism evidence="2 3">
    <name type="scientific">Amazonocrinis nigriterrae CENA67</name>
    <dbReference type="NCBI Taxonomy" id="2794033"/>
    <lineage>
        <taxon>Bacteria</taxon>
        <taxon>Bacillati</taxon>
        <taxon>Cyanobacteriota</taxon>
        <taxon>Cyanophyceae</taxon>
        <taxon>Nostocales</taxon>
        <taxon>Nostocaceae</taxon>
        <taxon>Amazonocrinis</taxon>
        <taxon>Amazonocrinis nigriterrae</taxon>
    </lineage>
</organism>
<evidence type="ECO:0000256" key="1">
    <source>
        <dbReference type="SAM" id="MobiDB-lite"/>
    </source>
</evidence>
<protein>
    <submittedName>
        <fullName evidence="2">Uncharacterized protein</fullName>
    </submittedName>
</protein>
<feature type="compositionally biased region" description="Basic and acidic residues" evidence="1">
    <location>
        <begin position="92"/>
        <end position="103"/>
    </location>
</feature>
<keyword evidence="3" id="KW-1185">Reference proteome</keyword>
<feature type="region of interest" description="Disordered" evidence="1">
    <location>
        <begin position="69"/>
        <end position="118"/>
    </location>
</feature>
<proteinExistence type="predicted"/>
<accession>A0A8J7HX81</accession>
<name>A0A8J7HX81_9NOST</name>
<dbReference type="Proteomes" id="UP000632766">
    <property type="component" value="Unassembled WGS sequence"/>
</dbReference>
<comment type="caution">
    <text evidence="2">The sequence shown here is derived from an EMBL/GenBank/DDBJ whole genome shotgun (WGS) entry which is preliminary data.</text>
</comment>
<evidence type="ECO:0000313" key="3">
    <source>
        <dbReference type="Proteomes" id="UP000632766"/>
    </source>
</evidence>
<dbReference type="EMBL" id="JAECZC010000055">
    <property type="protein sequence ID" value="MBH8564992.1"/>
    <property type="molecule type" value="Genomic_DNA"/>
</dbReference>
<dbReference type="RefSeq" id="WP_198126804.1">
    <property type="nucleotide sequence ID" value="NZ_JAECZC010000055.1"/>
</dbReference>
<feature type="compositionally biased region" description="Basic and acidic residues" evidence="1">
    <location>
        <begin position="69"/>
        <end position="83"/>
    </location>
</feature>
<feature type="compositionally biased region" description="Pro residues" evidence="1">
    <location>
        <begin position="105"/>
        <end position="118"/>
    </location>
</feature>
<reference evidence="2 3" key="1">
    <citation type="journal article" date="2021" name="Int. J. Syst. Evol. Microbiol.">
        <title>Amazonocrinis nigriterrae gen. nov., sp. nov., Atlanticothrix silvestris gen. nov., sp. nov. and Dendronalium phyllosphericum gen. nov., sp. nov., nostocacean cyanobacteria from Brazilian environments.</title>
        <authorList>
            <person name="Alvarenga D.O."/>
            <person name="Andreote A.P.D."/>
            <person name="Branco L.H.Z."/>
            <person name="Delbaje E."/>
            <person name="Cruz R.B."/>
            <person name="Varani A.M."/>
            <person name="Fiore M.F."/>
        </authorList>
    </citation>
    <scope>NUCLEOTIDE SEQUENCE [LARGE SCALE GENOMIC DNA]</scope>
    <source>
        <strain evidence="2 3">CENA67</strain>
    </source>
</reference>